<gene>
    <name evidence="6" type="ORF">GVO57_07265</name>
</gene>
<dbReference type="KEGG" id="schy:GVO57_07265"/>
<keyword evidence="2" id="KW-0645">Protease</keyword>
<evidence type="ECO:0000313" key="6">
    <source>
        <dbReference type="EMBL" id="QHL90666.1"/>
    </source>
</evidence>
<dbReference type="PROSITE" id="PS51935">
    <property type="entry name" value="NLPC_P60"/>
    <property type="match status" value="1"/>
</dbReference>
<accession>A0A7Z2NVN6</accession>
<name>A0A7Z2NVN6_9SPHN</name>
<dbReference type="EMBL" id="CP047895">
    <property type="protein sequence ID" value="QHL90666.1"/>
    <property type="molecule type" value="Genomic_DNA"/>
</dbReference>
<sequence length="126" mass="13017">MTEIVVAARALVGVRFRLHGRDPAHGLDCIGLVALALGRTAPGGYGLRGGDPARVAAALAEAGLVAAPAQDPQPGDILLMRPGAAQLHLGVRTATGLIHADAALGRVVERPGPIPWEVIGSWRRLF</sequence>
<evidence type="ECO:0000256" key="3">
    <source>
        <dbReference type="ARBA" id="ARBA00022801"/>
    </source>
</evidence>
<dbReference type="GO" id="GO:0008234">
    <property type="term" value="F:cysteine-type peptidase activity"/>
    <property type="evidence" value="ECO:0007669"/>
    <property type="project" value="UniProtKB-KW"/>
</dbReference>
<evidence type="ECO:0000256" key="4">
    <source>
        <dbReference type="ARBA" id="ARBA00022807"/>
    </source>
</evidence>
<evidence type="ECO:0000256" key="2">
    <source>
        <dbReference type="ARBA" id="ARBA00022670"/>
    </source>
</evidence>
<feature type="domain" description="NlpC/P60" evidence="5">
    <location>
        <begin position="1"/>
        <end position="126"/>
    </location>
</feature>
<dbReference type="AlphaFoldDB" id="A0A7Z2NVN6"/>
<evidence type="ECO:0000259" key="5">
    <source>
        <dbReference type="PROSITE" id="PS51935"/>
    </source>
</evidence>
<keyword evidence="7" id="KW-1185">Reference proteome</keyword>
<evidence type="ECO:0000256" key="1">
    <source>
        <dbReference type="ARBA" id="ARBA00007074"/>
    </source>
</evidence>
<dbReference type="Proteomes" id="UP000464468">
    <property type="component" value="Chromosome"/>
</dbReference>
<dbReference type="InterPro" id="IPR000064">
    <property type="entry name" value="NLP_P60_dom"/>
</dbReference>
<evidence type="ECO:0000313" key="7">
    <source>
        <dbReference type="Proteomes" id="UP000464468"/>
    </source>
</evidence>
<dbReference type="SUPFAM" id="SSF54001">
    <property type="entry name" value="Cysteine proteinases"/>
    <property type="match status" value="1"/>
</dbReference>
<keyword evidence="3" id="KW-0378">Hydrolase</keyword>
<dbReference type="GO" id="GO:0006508">
    <property type="term" value="P:proteolysis"/>
    <property type="evidence" value="ECO:0007669"/>
    <property type="project" value="UniProtKB-KW"/>
</dbReference>
<proteinExistence type="inferred from homology"/>
<keyword evidence="4" id="KW-0788">Thiol protease</keyword>
<dbReference type="Gene3D" id="3.90.1720.10">
    <property type="entry name" value="endopeptidase domain like (from Nostoc punctiforme)"/>
    <property type="match status" value="1"/>
</dbReference>
<dbReference type="RefSeq" id="WP_160592593.1">
    <property type="nucleotide sequence ID" value="NZ_CP047895.1"/>
</dbReference>
<protein>
    <submittedName>
        <fullName evidence="6">Peptidoglycan endopeptidase</fullName>
    </submittedName>
</protein>
<reference evidence="6 7" key="1">
    <citation type="submission" date="2020-01" db="EMBL/GenBank/DDBJ databases">
        <title>Sphingomonas sp. C33 whole genome sequece.</title>
        <authorList>
            <person name="Park C."/>
        </authorList>
    </citation>
    <scope>NUCLEOTIDE SEQUENCE [LARGE SCALE GENOMIC DNA]</scope>
    <source>
        <strain evidence="6 7">C33</strain>
    </source>
</reference>
<comment type="similarity">
    <text evidence="1">Belongs to the peptidase C40 family.</text>
</comment>
<organism evidence="6 7">
    <name type="scientific">Sphingomonas changnyeongensis</name>
    <dbReference type="NCBI Taxonomy" id="2698679"/>
    <lineage>
        <taxon>Bacteria</taxon>
        <taxon>Pseudomonadati</taxon>
        <taxon>Pseudomonadota</taxon>
        <taxon>Alphaproteobacteria</taxon>
        <taxon>Sphingomonadales</taxon>
        <taxon>Sphingomonadaceae</taxon>
        <taxon>Sphingomonas</taxon>
    </lineage>
</organism>
<dbReference type="InterPro" id="IPR038765">
    <property type="entry name" value="Papain-like_cys_pep_sf"/>
</dbReference>